<dbReference type="AlphaFoldDB" id="A0A1M5WWQ6"/>
<protein>
    <submittedName>
        <fullName evidence="2">Phage-related protein</fullName>
    </submittedName>
</protein>
<dbReference type="EMBL" id="FQXD01000019">
    <property type="protein sequence ID" value="SHH91900.1"/>
    <property type="molecule type" value="Genomic_DNA"/>
</dbReference>
<feature type="transmembrane region" description="Helical" evidence="1">
    <location>
        <begin position="65"/>
        <end position="84"/>
    </location>
</feature>
<dbReference type="OrthoDB" id="1779742at2"/>
<name>A0A1M5WWQ6_9BACI</name>
<evidence type="ECO:0000256" key="1">
    <source>
        <dbReference type="SAM" id="Phobius"/>
    </source>
</evidence>
<keyword evidence="1" id="KW-1133">Transmembrane helix</keyword>
<reference evidence="3" key="1">
    <citation type="submission" date="2016-11" db="EMBL/GenBank/DDBJ databases">
        <authorList>
            <person name="Varghese N."/>
            <person name="Submissions S."/>
        </authorList>
    </citation>
    <scope>NUCLEOTIDE SEQUENCE [LARGE SCALE GENOMIC DNA]</scope>
    <source>
        <strain evidence="3">CGMCC 1.6496</strain>
    </source>
</reference>
<feature type="transmembrane region" description="Helical" evidence="1">
    <location>
        <begin position="152"/>
        <end position="175"/>
    </location>
</feature>
<feature type="transmembrane region" description="Helical" evidence="1">
    <location>
        <begin position="104"/>
        <end position="131"/>
    </location>
</feature>
<accession>A0A1M5WWQ6</accession>
<keyword evidence="3" id="KW-1185">Reference proteome</keyword>
<dbReference type="PANTHER" id="PTHR37813:SF1">
    <property type="entry name" value="FELS-2 PROPHAGE PROTEIN"/>
    <property type="match status" value="1"/>
</dbReference>
<dbReference type="RefSeq" id="WP_073012448.1">
    <property type="nucleotide sequence ID" value="NZ_FQXD01000019.1"/>
</dbReference>
<gene>
    <name evidence="2" type="ORF">SAMN05421807_11954</name>
</gene>
<sequence length="529" mass="57978">MAEGSNEPGRFMQSFITQAEGLNEAGDAFKTLQGNVDPVVTKLGEMQESLGFIPGMTEGIAQVQAVLNPFMGILSGMPVLFETINSVMTNFLPTMLALKEGVMSLFSILAANPLALIITLVTLLAVGFAYLWTNSQTFRDIVMSVWESIRAFMMPVVQEIVTFVMTLWGSLTTWWTENQALLLQIFQSVWGAIKTVIMTVMNIIKPFLIAAWTLISTQIKLVWNIIKTTIKIAMELVMGIIRTVMQLITGDWSGAWETIKSTFMNIWNIMKEFVSTMTSTIWQTIKTKFTQVKETIASLIGSAKDAVVQGFLTMVSSAVEKAQAIVTAVRQKFQEVFQAIRSKLTEAVTEVGTQIGKMPGKVMEFASNMVSAGKDLIMGLIQGIADNASKVGDAVLNAAKDAVGGVLKFLGIKSPSRLFRDIGDDTMAGFAMGIQQMAKNVVTAASAVSDQVQDSFNPQFTLPRIAGEVRSLHQAVNVQPSQPFLNEWGAQKQPAVVHVSIGKQQFSAFVEDITNAQLRKSNLTRQQSW</sequence>
<keyword evidence="1" id="KW-0472">Membrane</keyword>
<dbReference type="Gene3D" id="1.20.120.20">
    <property type="entry name" value="Apolipoprotein"/>
    <property type="match status" value="1"/>
</dbReference>
<organism evidence="2 3">
    <name type="scientific">Virgibacillus chiguensis</name>
    <dbReference type="NCBI Taxonomy" id="411959"/>
    <lineage>
        <taxon>Bacteria</taxon>
        <taxon>Bacillati</taxon>
        <taxon>Bacillota</taxon>
        <taxon>Bacilli</taxon>
        <taxon>Bacillales</taxon>
        <taxon>Bacillaceae</taxon>
        <taxon>Virgibacillus</taxon>
    </lineage>
</organism>
<dbReference type="PANTHER" id="PTHR37813">
    <property type="entry name" value="FELS-2 PROPHAGE PROTEIN"/>
    <property type="match status" value="1"/>
</dbReference>
<keyword evidence="1" id="KW-0812">Transmembrane</keyword>
<evidence type="ECO:0000313" key="3">
    <source>
        <dbReference type="Proteomes" id="UP000184079"/>
    </source>
</evidence>
<dbReference type="Proteomes" id="UP000184079">
    <property type="component" value="Unassembled WGS sequence"/>
</dbReference>
<proteinExistence type="predicted"/>
<evidence type="ECO:0000313" key="2">
    <source>
        <dbReference type="EMBL" id="SHH91900.1"/>
    </source>
</evidence>